<gene>
    <name evidence="2" type="ORF">NE237_018259</name>
</gene>
<protein>
    <submittedName>
        <fullName evidence="2">Uncharacterized protein</fullName>
    </submittedName>
</protein>
<evidence type="ECO:0000313" key="2">
    <source>
        <dbReference type="EMBL" id="KAJ4966410.1"/>
    </source>
</evidence>
<keyword evidence="3" id="KW-1185">Reference proteome</keyword>
<reference evidence="2" key="1">
    <citation type="journal article" date="2023" name="Plant J.">
        <title>The genome of the king protea, Protea cynaroides.</title>
        <authorList>
            <person name="Chang J."/>
            <person name="Duong T.A."/>
            <person name="Schoeman C."/>
            <person name="Ma X."/>
            <person name="Roodt D."/>
            <person name="Barker N."/>
            <person name="Li Z."/>
            <person name="Van de Peer Y."/>
            <person name="Mizrachi E."/>
        </authorList>
    </citation>
    <scope>NUCLEOTIDE SEQUENCE</scope>
    <source>
        <tissue evidence="2">Young leaves</tissue>
    </source>
</reference>
<dbReference type="EMBL" id="JAMYWD010000007">
    <property type="protein sequence ID" value="KAJ4966410.1"/>
    <property type="molecule type" value="Genomic_DNA"/>
</dbReference>
<keyword evidence="1" id="KW-0472">Membrane</keyword>
<organism evidence="2 3">
    <name type="scientific">Protea cynaroides</name>
    <dbReference type="NCBI Taxonomy" id="273540"/>
    <lineage>
        <taxon>Eukaryota</taxon>
        <taxon>Viridiplantae</taxon>
        <taxon>Streptophyta</taxon>
        <taxon>Embryophyta</taxon>
        <taxon>Tracheophyta</taxon>
        <taxon>Spermatophyta</taxon>
        <taxon>Magnoliopsida</taxon>
        <taxon>Proteales</taxon>
        <taxon>Proteaceae</taxon>
        <taxon>Protea</taxon>
    </lineage>
</organism>
<sequence length="154" mass="17035">MTPPMEAIARDIKLGGKEPFISIKEEEGLLDDDRKEKGLPHRCYVPVFVLGFTIVFSLFSLILWGASKSQNPIITMKGKILPVLILLSITFKHFAISAGSDASGVATDMVSMNSTVKFTLRNTVTFFGVHVISMPIDLSYYQLTVSTRNVSKYS</sequence>
<name>A0A9Q0K9L2_9MAGN</name>
<feature type="transmembrane region" description="Helical" evidence="1">
    <location>
        <begin position="43"/>
        <end position="66"/>
    </location>
</feature>
<keyword evidence="1" id="KW-0812">Transmembrane</keyword>
<accession>A0A9Q0K9L2</accession>
<evidence type="ECO:0000256" key="1">
    <source>
        <dbReference type="SAM" id="Phobius"/>
    </source>
</evidence>
<dbReference type="AlphaFoldDB" id="A0A9Q0K9L2"/>
<evidence type="ECO:0000313" key="3">
    <source>
        <dbReference type="Proteomes" id="UP001141806"/>
    </source>
</evidence>
<comment type="caution">
    <text evidence="2">The sequence shown here is derived from an EMBL/GenBank/DDBJ whole genome shotgun (WGS) entry which is preliminary data.</text>
</comment>
<proteinExistence type="predicted"/>
<keyword evidence="1" id="KW-1133">Transmembrane helix</keyword>
<dbReference type="OrthoDB" id="903824at2759"/>
<dbReference type="Proteomes" id="UP001141806">
    <property type="component" value="Unassembled WGS sequence"/>
</dbReference>